<dbReference type="AlphaFoldDB" id="A0A8A1M7T5"/>
<dbReference type="InterPro" id="IPR040079">
    <property type="entry name" value="Glutathione_S-Trfase"/>
</dbReference>
<dbReference type="InterPro" id="IPR050983">
    <property type="entry name" value="GST_Omega/HSP26"/>
</dbReference>
<dbReference type="GO" id="GO:0005737">
    <property type="term" value="C:cytoplasm"/>
    <property type="evidence" value="ECO:0007669"/>
    <property type="project" value="TreeGrafter"/>
</dbReference>
<dbReference type="Gene3D" id="3.40.30.10">
    <property type="entry name" value="Glutaredoxin"/>
    <property type="match status" value="1"/>
</dbReference>
<evidence type="ECO:0000259" key="2">
    <source>
        <dbReference type="PROSITE" id="PS50404"/>
    </source>
</evidence>
<feature type="region of interest" description="Disordered" evidence="1">
    <location>
        <begin position="729"/>
        <end position="758"/>
    </location>
</feature>
<dbReference type="Proteomes" id="UP000663671">
    <property type="component" value="Chromosome 4"/>
</dbReference>
<feature type="region of interest" description="Disordered" evidence="1">
    <location>
        <begin position="353"/>
        <end position="374"/>
    </location>
</feature>
<dbReference type="SFLD" id="SFLDS00019">
    <property type="entry name" value="Glutathione_Transferase_(cytos"/>
    <property type="match status" value="1"/>
</dbReference>
<dbReference type="VEuPathDB" id="FungiDB:I7I51_05465"/>
<keyword evidence="3" id="KW-0808">Transferase</keyword>
<dbReference type="InterPro" id="IPR004045">
    <property type="entry name" value="Glutathione_S-Trfase_N"/>
</dbReference>
<dbReference type="PANTHER" id="PTHR43968:SF6">
    <property type="entry name" value="GLUTATHIONE S-TRANSFERASE OMEGA"/>
    <property type="match status" value="1"/>
</dbReference>
<dbReference type="EMBL" id="CP069110">
    <property type="protein sequence ID" value="QSS60664.1"/>
    <property type="molecule type" value="Genomic_DNA"/>
</dbReference>
<evidence type="ECO:0000256" key="1">
    <source>
        <dbReference type="SAM" id="MobiDB-lite"/>
    </source>
</evidence>
<feature type="region of interest" description="Disordered" evidence="1">
    <location>
        <begin position="653"/>
        <end position="693"/>
    </location>
</feature>
<proteinExistence type="predicted"/>
<dbReference type="GO" id="GO:0016740">
    <property type="term" value="F:transferase activity"/>
    <property type="evidence" value="ECO:0007669"/>
    <property type="project" value="UniProtKB-KW"/>
</dbReference>
<name>A0A8A1M7T5_AJECA</name>
<dbReference type="PANTHER" id="PTHR43968">
    <property type="match status" value="1"/>
</dbReference>
<dbReference type="OrthoDB" id="4951845at2759"/>
<dbReference type="PROSITE" id="PS50404">
    <property type="entry name" value="GST_NTER"/>
    <property type="match status" value="1"/>
</dbReference>
<accession>A0A8A1M7T5</accession>
<feature type="compositionally biased region" description="Low complexity" evidence="1">
    <location>
        <begin position="257"/>
        <end position="280"/>
    </location>
</feature>
<dbReference type="Pfam" id="PF13417">
    <property type="entry name" value="GST_N_3"/>
    <property type="match status" value="1"/>
</dbReference>
<dbReference type="InterPro" id="IPR036249">
    <property type="entry name" value="Thioredoxin-like_sf"/>
</dbReference>
<feature type="compositionally biased region" description="Polar residues" evidence="1">
    <location>
        <begin position="281"/>
        <end position="299"/>
    </location>
</feature>
<feature type="domain" description="GST N-terminal" evidence="2">
    <location>
        <begin position="419"/>
        <end position="497"/>
    </location>
</feature>
<evidence type="ECO:0000313" key="3">
    <source>
        <dbReference type="EMBL" id="QSS60664.1"/>
    </source>
</evidence>
<feature type="region of interest" description="Disordered" evidence="1">
    <location>
        <begin position="117"/>
        <end position="141"/>
    </location>
</feature>
<feature type="region of interest" description="Disordered" evidence="1">
    <location>
        <begin position="257"/>
        <end position="315"/>
    </location>
</feature>
<organism evidence="3 4">
    <name type="scientific">Ajellomyces capsulatus</name>
    <name type="common">Darling's disease fungus</name>
    <name type="synonym">Histoplasma capsulatum</name>
    <dbReference type="NCBI Taxonomy" id="5037"/>
    <lineage>
        <taxon>Eukaryota</taxon>
        <taxon>Fungi</taxon>
        <taxon>Dikarya</taxon>
        <taxon>Ascomycota</taxon>
        <taxon>Pezizomycotina</taxon>
        <taxon>Eurotiomycetes</taxon>
        <taxon>Eurotiomycetidae</taxon>
        <taxon>Onygenales</taxon>
        <taxon>Ajellomycetaceae</taxon>
        <taxon>Histoplasma</taxon>
    </lineage>
</organism>
<dbReference type="SFLD" id="SFLDG00358">
    <property type="entry name" value="Main_(cytGST)"/>
    <property type="match status" value="1"/>
</dbReference>
<feature type="region of interest" description="Disordered" evidence="1">
    <location>
        <begin position="214"/>
        <end position="236"/>
    </location>
</feature>
<feature type="compositionally biased region" description="Polar residues" evidence="1">
    <location>
        <begin position="662"/>
        <end position="675"/>
    </location>
</feature>
<feature type="region of interest" description="Disordered" evidence="1">
    <location>
        <begin position="47"/>
        <end position="98"/>
    </location>
</feature>
<evidence type="ECO:0000313" key="4">
    <source>
        <dbReference type="Proteomes" id="UP000663671"/>
    </source>
</evidence>
<feature type="compositionally biased region" description="Polar residues" evidence="1">
    <location>
        <begin position="87"/>
        <end position="98"/>
    </location>
</feature>
<feature type="compositionally biased region" description="Gly residues" evidence="1">
    <location>
        <begin position="353"/>
        <end position="362"/>
    </location>
</feature>
<protein>
    <submittedName>
        <fullName evidence="3">Glutathione transferase</fullName>
    </submittedName>
</protein>
<reference evidence="3" key="1">
    <citation type="submission" date="2021-01" db="EMBL/GenBank/DDBJ databases">
        <title>Chromosome-level genome assembly of a human fungal pathogen reveals clustering of transcriptionally co-regulated genes.</title>
        <authorList>
            <person name="Voorhies M."/>
            <person name="Cohen S."/>
            <person name="Shea T.P."/>
            <person name="Petrus S."/>
            <person name="Munoz J.F."/>
            <person name="Poplawski S."/>
            <person name="Goldman W.E."/>
            <person name="Michael T."/>
            <person name="Cuomo C.A."/>
            <person name="Sil A."/>
            <person name="Beyhan S."/>
        </authorList>
    </citation>
    <scope>NUCLEOTIDE SEQUENCE</scope>
    <source>
        <strain evidence="3">WU24</strain>
    </source>
</reference>
<gene>
    <name evidence="3" type="primary">GST1c</name>
    <name evidence="3" type="ORF">I7I51_05465</name>
</gene>
<dbReference type="SUPFAM" id="SSF52833">
    <property type="entry name" value="Thioredoxin-like"/>
    <property type="match status" value="1"/>
</dbReference>
<sequence length="808" mass="89497">MHPSSWSFNRDFEAAAAVAAADAASGSQPFDALPAATAAVANNLHPSTVTSQDDSLPENPATPQSLRRPHQQQQQLTQAHHQHQLHPPNNSNGFLEHTNSSTVDMLDHLQTSLPPHLLNQFHDATPPMGGGESPLSPAINKGEPYFKNMKLISNPPDLKRWRERLFNVEDTIVLSEEEFQTYFPHIDNVYSHRSTQKYKRKLFVSHYWDCRLKGRPPGTPKSRDPNKKKRKRTARERDLCDVKIKITEYLPGALTTPPGLGPSLLSINSPSLTTTTTASSDMQPATSISFPGSADQSNGARPHVAGHHPQSQSQSQLQYPFGVLAPSATLPEGHPGAAGARYYTIQRVNGNGGNGRTGGIGGPHRHTLEESDRIKKNSVQRYLLKEEKERKRIMVQQKTYHKKASGSAAVTVKKHAKEADLKLFGSCFCPFVQRVWIALEVKGIPYQYIEIDPYKKPESLLEVNPRGLVPAIRQGNWGCYESTVLLEYLDELEASNPLLPPRDPQLRAHCRLSARKTPSRTLRNAPAIPNHIPFRRSNGTEFVFLQRSEEQQLSLVTKANTRRNKGDAKFPCFVLQAINSKEYEPICINHGETGASVSPRKSPRKRIRIVKKVMWDDEHLVQYEGETYNNDEQNEDIGQASHSPKLAISQSAKLEEKKRKNPNPNITRKNSNSSKAYKLSVPIHSDPQSVKSPTIKRRVPRLGFSGNNDHSNISHNSVAPTGVAAAAAAAPASGKKSSVARHPGTPIHRKKLAPKSPKAIVFKVSDDRAPKMSTATSTDSGIIPREIQRLVFAKAYRENKGIAASSNR</sequence>